<dbReference type="InterPro" id="IPR024747">
    <property type="entry name" value="Pyridox_Oxase-rel"/>
</dbReference>
<dbReference type="SUPFAM" id="SSF47413">
    <property type="entry name" value="lambda repressor-like DNA-binding domains"/>
    <property type="match status" value="1"/>
</dbReference>
<organism evidence="3 4">
    <name type="scientific">Streptomyces violaceusniger</name>
    <dbReference type="NCBI Taxonomy" id="68280"/>
    <lineage>
        <taxon>Bacteria</taxon>
        <taxon>Bacillati</taxon>
        <taxon>Actinomycetota</taxon>
        <taxon>Actinomycetes</taxon>
        <taxon>Kitasatosporales</taxon>
        <taxon>Streptomycetaceae</taxon>
        <taxon>Streptomyces</taxon>
        <taxon>Streptomyces violaceusniger group</taxon>
    </lineage>
</organism>
<protein>
    <submittedName>
        <fullName evidence="3">DNA-binding protein</fullName>
    </submittedName>
</protein>
<dbReference type="Pfam" id="PF12900">
    <property type="entry name" value="Pyridox_ox_2"/>
    <property type="match status" value="1"/>
</dbReference>
<dbReference type="InterPro" id="IPR010982">
    <property type="entry name" value="Lambda_DNA-bd_dom_sf"/>
</dbReference>
<dbReference type="Gene3D" id="2.30.110.10">
    <property type="entry name" value="Electron Transport, Fmn-binding Protein, Chain A"/>
    <property type="match status" value="1"/>
</dbReference>
<name>A0A0X3VJS4_STRVO</name>
<feature type="region of interest" description="Disordered" evidence="1">
    <location>
        <begin position="1"/>
        <end position="22"/>
    </location>
</feature>
<dbReference type="Gene3D" id="1.10.260.40">
    <property type="entry name" value="lambda repressor-like DNA-binding domains"/>
    <property type="match status" value="1"/>
</dbReference>
<dbReference type="OrthoDB" id="7062584at2"/>
<gene>
    <name evidence="3" type="ORF">ADL28_40220</name>
</gene>
<evidence type="ECO:0000313" key="4">
    <source>
        <dbReference type="Proteomes" id="UP000053413"/>
    </source>
</evidence>
<dbReference type="RefSeq" id="WP_059148763.1">
    <property type="nucleotide sequence ID" value="NZ_LLZJ01000413.1"/>
</dbReference>
<evidence type="ECO:0000259" key="2">
    <source>
        <dbReference type="PROSITE" id="PS50943"/>
    </source>
</evidence>
<dbReference type="EMBL" id="LLZJ01000413">
    <property type="protein sequence ID" value="KUL44492.1"/>
    <property type="molecule type" value="Genomic_DNA"/>
</dbReference>
<dbReference type="InterPro" id="IPR001387">
    <property type="entry name" value="Cro/C1-type_HTH"/>
</dbReference>
<evidence type="ECO:0000256" key="1">
    <source>
        <dbReference type="SAM" id="MobiDB-lite"/>
    </source>
</evidence>
<proteinExistence type="predicted"/>
<feature type="domain" description="HTH cro/C1-type" evidence="2">
    <location>
        <begin position="25"/>
        <end position="79"/>
    </location>
</feature>
<reference evidence="4" key="1">
    <citation type="submission" date="2015-10" db="EMBL/GenBank/DDBJ databases">
        <authorList>
            <person name="Ju K.-S."/>
            <person name="Doroghazi J.R."/>
            <person name="Metcalf W.W."/>
        </authorList>
    </citation>
    <scope>NUCLEOTIDE SEQUENCE [LARGE SCALE GENOMIC DNA]</scope>
    <source>
        <strain evidence="4">NRRL F-8817</strain>
    </source>
</reference>
<dbReference type="InterPro" id="IPR012349">
    <property type="entry name" value="Split_barrel_FMN-bd"/>
</dbReference>
<sequence length="227" mass="23987">MSEPPRPSPAARQPTGDGGDLGRRIALRRAQLGLSQEEVAARAGSSPGYVRYLEESAADPSFGTLLRIAAALETTTAALHGCGTDQPPGLGRAGHHPRLLELDLTECRARLATHGVGRISVSTSRGPVILPVNYSVIDDAVVFRTAPDTATAAAGGTEVAFEVDHLDEALSQGWSVLVVGRAQQVTEPAAVRELADKAFTTPWPGGSRDLWLRLEPTSITGRRIQVD</sequence>
<dbReference type="PROSITE" id="PS50943">
    <property type="entry name" value="HTH_CROC1"/>
    <property type="match status" value="1"/>
</dbReference>
<accession>A0A0X3VJS4</accession>
<evidence type="ECO:0000313" key="3">
    <source>
        <dbReference type="EMBL" id="KUL44492.1"/>
    </source>
</evidence>
<comment type="caution">
    <text evidence="3">The sequence shown here is derived from an EMBL/GenBank/DDBJ whole genome shotgun (WGS) entry which is preliminary data.</text>
</comment>
<dbReference type="SUPFAM" id="SSF50475">
    <property type="entry name" value="FMN-binding split barrel"/>
    <property type="match status" value="1"/>
</dbReference>
<dbReference type="GO" id="GO:0003677">
    <property type="term" value="F:DNA binding"/>
    <property type="evidence" value="ECO:0007669"/>
    <property type="project" value="UniProtKB-KW"/>
</dbReference>
<dbReference type="AlphaFoldDB" id="A0A0X3VJS4"/>
<dbReference type="Proteomes" id="UP000053413">
    <property type="component" value="Unassembled WGS sequence"/>
</dbReference>
<dbReference type="CDD" id="cd00093">
    <property type="entry name" value="HTH_XRE"/>
    <property type="match status" value="1"/>
</dbReference>
<dbReference type="Pfam" id="PF01381">
    <property type="entry name" value="HTH_3"/>
    <property type="match status" value="1"/>
</dbReference>
<keyword evidence="3" id="KW-0238">DNA-binding</keyword>
<dbReference type="SMART" id="SM00530">
    <property type="entry name" value="HTH_XRE"/>
    <property type="match status" value="1"/>
</dbReference>